<name>A0A0R0FKE3_SOYBN</name>
<evidence type="ECO:0000313" key="1">
    <source>
        <dbReference type="EMBL" id="KRH03307.1"/>
    </source>
</evidence>
<evidence type="ECO:0000313" key="3">
    <source>
        <dbReference type="Proteomes" id="UP000008827"/>
    </source>
</evidence>
<reference evidence="1 2" key="1">
    <citation type="journal article" date="2010" name="Nature">
        <title>Genome sequence of the palaeopolyploid soybean.</title>
        <authorList>
            <person name="Schmutz J."/>
            <person name="Cannon S.B."/>
            <person name="Schlueter J."/>
            <person name="Ma J."/>
            <person name="Mitros T."/>
            <person name="Nelson W."/>
            <person name="Hyten D.L."/>
            <person name="Song Q."/>
            <person name="Thelen J.J."/>
            <person name="Cheng J."/>
            <person name="Xu D."/>
            <person name="Hellsten U."/>
            <person name="May G.D."/>
            <person name="Yu Y."/>
            <person name="Sakurai T."/>
            <person name="Umezawa T."/>
            <person name="Bhattacharyya M.K."/>
            <person name="Sandhu D."/>
            <person name="Valliyodan B."/>
            <person name="Lindquist E."/>
            <person name="Peto M."/>
            <person name="Grant D."/>
            <person name="Shu S."/>
            <person name="Goodstein D."/>
            <person name="Barry K."/>
            <person name="Futrell-Griggs M."/>
            <person name="Abernathy B."/>
            <person name="Du J."/>
            <person name="Tian Z."/>
            <person name="Zhu L."/>
            <person name="Gill N."/>
            <person name="Joshi T."/>
            <person name="Libault M."/>
            <person name="Sethuraman A."/>
            <person name="Zhang X.-C."/>
            <person name="Shinozaki K."/>
            <person name="Nguyen H.T."/>
            <person name="Wing R.A."/>
            <person name="Cregan P."/>
            <person name="Specht J."/>
            <person name="Grimwood J."/>
            <person name="Rokhsar D."/>
            <person name="Stacey G."/>
            <person name="Shoemaker R.C."/>
            <person name="Jackson S.A."/>
        </authorList>
    </citation>
    <scope>NUCLEOTIDE SEQUENCE</scope>
    <source>
        <strain evidence="2">cv. Williams 82</strain>
        <tissue evidence="1">Callus</tissue>
    </source>
</reference>
<reference evidence="2" key="2">
    <citation type="submission" date="2018-02" db="UniProtKB">
        <authorList>
            <consortium name="EnsemblPlants"/>
        </authorList>
    </citation>
    <scope>IDENTIFICATION</scope>
    <source>
        <strain evidence="2">Williams 82</strain>
    </source>
</reference>
<sequence>MVSDVEVIYEAPIRTRTPDTTRTWTRTRTRGHLKNTPSHSILENVILGNAILYLEINAHPHPLREIKWKNKLRKLHFPEHMKITFHKTTGH</sequence>
<dbReference type="Proteomes" id="UP000008827">
    <property type="component" value="Chromosome 17"/>
</dbReference>
<proteinExistence type="predicted"/>
<protein>
    <submittedName>
        <fullName evidence="1 2">Uncharacterized protein</fullName>
    </submittedName>
</protein>
<dbReference type="AlphaFoldDB" id="A0A0R0FKE3"/>
<keyword evidence="3" id="KW-1185">Reference proteome</keyword>
<organism evidence="1">
    <name type="scientific">Glycine max</name>
    <name type="common">Soybean</name>
    <name type="synonym">Glycine hispida</name>
    <dbReference type="NCBI Taxonomy" id="3847"/>
    <lineage>
        <taxon>Eukaryota</taxon>
        <taxon>Viridiplantae</taxon>
        <taxon>Streptophyta</taxon>
        <taxon>Embryophyta</taxon>
        <taxon>Tracheophyta</taxon>
        <taxon>Spermatophyta</taxon>
        <taxon>Magnoliopsida</taxon>
        <taxon>eudicotyledons</taxon>
        <taxon>Gunneridae</taxon>
        <taxon>Pentapetalae</taxon>
        <taxon>rosids</taxon>
        <taxon>fabids</taxon>
        <taxon>Fabales</taxon>
        <taxon>Fabaceae</taxon>
        <taxon>Papilionoideae</taxon>
        <taxon>50 kb inversion clade</taxon>
        <taxon>NPAAA clade</taxon>
        <taxon>indigoferoid/millettioid clade</taxon>
        <taxon>Phaseoleae</taxon>
        <taxon>Glycine</taxon>
        <taxon>Glycine subgen. Soja</taxon>
    </lineage>
</organism>
<dbReference type="EMBL" id="CM000850">
    <property type="protein sequence ID" value="KRH03307.1"/>
    <property type="molecule type" value="Genomic_DNA"/>
</dbReference>
<reference evidence="1" key="3">
    <citation type="submission" date="2018-07" db="EMBL/GenBank/DDBJ databases">
        <title>WGS assembly of Glycine max.</title>
        <authorList>
            <person name="Schmutz J."/>
            <person name="Cannon S."/>
            <person name="Schlueter J."/>
            <person name="Ma J."/>
            <person name="Mitros T."/>
            <person name="Nelson W."/>
            <person name="Hyten D."/>
            <person name="Song Q."/>
            <person name="Thelen J."/>
            <person name="Cheng J."/>
            <person name="Xu D."/>
            <person name="Hellsten U."/>
            <person name="May G."/>
            <person name="Yu Y."/>
            <person name="Sakurai T."/>
            <person name="Umezawa T."/>
            <person name="Bhattacharyya M."/>
            <person name="Sandhu D."/>
            <person name="Valliyodan B."/>
            <person name="Lindquist E."/>
            <person name="Peto M."/>
            <person name="Grant D."/>
            <person name="Shu S."/>
            <person name="Goodstein D."/>
            <person name="Barry K."/>
            <person name="Futrell-Griggs M."/>
            <person name="Abernathy B."/>
            <person name="Du J."/>
            <person name="Tian Z."/>
            <person name="Zhu L."/>
            <person name="Gill N."/>
            <person name="Joshi T."/>
            <person name="Libault M."/>
            <person name="Sethuraman A."/>
            <person name="Zhang X."/>
            <person name="Shinozaki K."/>
            <person name="Nguyen H."/>
            <person name="Wing R."/>
            <person name="Cregan P."/>
            <person name="Specht J."/>
            <person name="Grimwood J."/>
            <person name="Rokhsar D."/>
            <person name="Stacey G."/>
            <person name="Shoemaker R."/>
            <person name="Jackson S."/>
        </authorList>
    </citation>
    <scope>NUCLEOTIDE SEQUENCE</scope>
    <source>
        <tissue evidence="1">Callus</tissue>
    </source>
</reference>
<dbReference type="EnsemblPlants" id="KRH03307">
    <property type="protein sequence ID" value="KRH03307"/>
    <property type="gene ID" value="GLYMA_17G090300"/>
</dbReference>
<dbReference type="Gramene" id="KRH03307">
    <property type="protein sequence ID" value="KRH03307"/>
    <property type="gene ID" value="GLYMA_17G090300"/>
</dbReference>
<gene>
    <name evidence="1" type="ORF">GLYMA_17G090300</name>
</gene>
<evidence type="ECO:0000313" key="2">
    <source>
        <dbReference type="EnsemblPlants" id="KRH03307"/>
    </source>
</evidence>
<dbReference type="InParanoid" id="A0A0R0FKE3"/>
<accession>A0A0R0FKE3</accession>